<evidence type="ECO:0000313" key="3">
    <source>
        <dbReference type="Proteomes" id="UP001497623"/>
    </source>
</evidence>
<feature type="domain" description="Endonuclease/exonuclease/phosphatase" evidence="1">
    <location>
        <begin position="34"/>
        <end position="174"/>
    </location>
</feature>
<dbReference type="SUPFAM" id="SSF56219">
    <property type="entry name" value="DNase I-like"/>
    <property type="match status" value="1"/>
</dbReference>
<protein>
    <recommendedName>
        <fullName evidence="1">Endonuclease/exonuclease/phosphatase domain-containing protein</fullName>
    </recommendedName>
</protein>
<name>A0AAV2QDN1_MEGNR</name>
<dbReference type="AlphaFoldDB" id="A0AAV2QDN1"/>
<dbReference type="Proteomes" id="UP001497623">
    <property type="component" value="Unassembled WGS sequence"/>
</dbReference>
<dbReference type="InterPro" id="IPR036691">
    <property type="entry name" value="Endo/exonu/phosph_ase_sf"/>
</dbReference>
<dbReference type="Gene3D" id="3.60.10.10">
    <property type="entry name" value="Endonuclease/exonuclease/phosphatase"/>
    <property type="match status" value="1"/>
</dbReference>
<comment type="caution">
    <text evidence="2">The sequence shown here is derived from an EMBL/GenBank/DDBJ whole genome shotgun (WGS) entry which is preliminary data.</text>
</comment>
<dbReference type="EMBL" id="CAXKWB010006209">
    <property type="protein sequence ID" value="CAL4082068.1"/>
    <property type="molecule type" value="Genomic_DNA"/>
</dbReference>
<reference evidence="2 3" key="1">
    <citation type="submission" date="2024-05" db="EMBL/GenBank/DDBJ databases">
        <authorList>
            <person name="Wallberg A."/>
        </authorList>
    </citation>
    <scope>NUCLEOTIDE SEQUENCE [LARGE SCALE GENOMIC DNA]</scope>
</reference>
<gene>
    <name evidence="2" type="ORF">MNOR_LOCUS11691</name>
</gene>
<proteinExistence type="predicted"/>
<evidence type="ECO:0000259" key="1">
    <source>
        <dbReference type="Pfam" id="PF14529"/>
    </source>
</evidence>
<dbReference type="Pfam" id="PF14529">
    <property type="entry name" value="Exo_endo_phos_2"/>
    <property type="match status" value="1"/>
</dbReference>
<sequence>MLLVKCDVQRYLLNVNMNLDSQIWLELSFLPGVYLAGVYIPPDDSRFYDQGIVANISAQIKCKKHVIILGDFNARTGKPKLSNKRGEEYDYINISDNTLNTPGKRLLNMCTDNSLVIANHLNYNNRSLGGNLSFKKGNVWISELDLCLAHEDLLPMIEDVKVRQEVGGSDHAPLCISLGIEKSNILTPFLLDRAKNLGQTYTWPLANHDKLPRTQPSRKVNMVNFNNFMANNPHQHYQSLI</sequence>
<organism evidence="2 3">
    <name type="scientific">Meganyctiphanes norvegica</name>
    <name type="common">Northern krill</name>
    <name type="synonym">Thysanopoda norvegica</name>
    <dbReference type="NCBI Taxonomy" id="48144"/>
    <lineage>
        <taxon>Eukaryota</taxon>
        <taxon>Metazoa</taxon>
        <taxon>Ecdysozoa</taxon>
        <taxon>Arthropoda</taxon>
        <taxon>Crustacea</taxon>
        <taxon>Multicrustacea</taxon>
        <taxon>Malacostraca</taxon>
        <taxon>Eumalacostraca</taxon>
        <taxon>Eucarida</taxon>
        <taxon>Euphausiacea</taxon>
        <taxon>Euphausiidae</taxon>
        <taxon>Meganyctiphanes</taxon>
    </lineage>
</organism>
<dbReference type="GO" id="GO:0003824">
    <property type="term" value="F:catalytic activity"/>
    <property type="evidence" value="ECO:0007669"/>
    <property type="project" value="InterPro"/>
</dbReference>
<dbReference type="InterPro" id="IPR005135">
    <property type="entry name" value="Endo/exonuclease/phosphatase"/>
</dbReference>
<accession>A0AAV2QDN1</accession>
<evidence type="ECO:0000313" key="2">
    <source>
        <dbReference type="EMBL" id="CAL4082068.1"/>
    </source>
</evidence>
<keyword evidence="3" id="KW-1185">Reference proteome</keyword>